<dbReference type="PANTHER" id="PTHR47165:SF4">
    <property type="entry name" value="OS03G0429900 PROTEIN"/>
    <property type="match status" value="1"/>
</dbReference>
<dbReference type="InParanoid" id="A0A2P5DB38"/>
<feature type="domain" description="Replication factor A C-terminal" evidence="1">
    <location>
        <begin position="127"/>
        <end position="203"/>
    </location>
</feature>
<dbReference type="PANTHER" id="PTHR47165">
    <property type="entry name" value="OS03G0429900 PROTEIN"/>
    <property type="match status" value="1"/>
</dbReference>
<evidence type="ECO:0000259" key="1">
    <source>
        <dbReference type="Pfam" id="PF08646"/>
    </source>
</evidence>
<dbReference type="Proteomes" id="UP000237000">
    <property type="component" value="Unassembled WGS sequence"/>
</dbReference>
<dbReference type="InterPro" id="IPR012340">
    <property type="entry name" value="NA-bd_OB-fold"/>
</dbReference>
<dbReference type="OrthoDB" id="1194568at2759"/>
<dbReference type="Gene3D" id="2.40.50.140">
    <property type="entry name" value="Nucleic acid-binding proteins"/>
    <property type="match status" value="2"/>
</dbReference>
<reference evidence="3" key="1">
    <citation type="submission" date="2016-06" db="EMBL/GenBank/DDBJ databases">
        <title>Parallel loss of symbiosis genes in relatives of nitrogen-fixing non-legume Parasponia.</title>
        <authorList>
            <person name="Van Velzen R."/>
            <person name="Holmer R."/>
            <person name="Bu F."/>
            <person name="Rutten L."/>
            <person name="Van Zeijl A."/>
            <person name="Liu W."/>
            <person name="Santuari L."/>
            <person name="Cao Q."/>
            <person name="Sharma T."/>
            <person name="Shen D."/>
            <person name="Roswanjaya Y."/>
            <person name="Wardhani T."/>
            <person name="Kalhor M.S."/>
            <person name="Jansen J."/>
            <person name="Van den Hoogen J."/>
            <person name="Gungor B."/>
            <person name="Hartog M."/>
            <person name="Hontelez J."/>
            <person name="Verver J."/>
            <person name="Yang W.-C."/>
            <person name="Schijlen E."/>
            <person name="Repin R."/>
            <person name="Schilthuizen M."/>
            <person name="Schranz E."/>
            <person name="Heidstra R."/>
            <person name="Miyata K."/>
            <person name="Fedorova E."/>
            <person name="Kohlen W."/>
            <person name="Bisseling T."/>
            <person name="Smit S."/>
            <person name="Geurts R."/>
        </authorList>
    </citation>
    <scope>NUCLEOTIDE SEQUENCE [LARGE SCALE GENOMIC DNA]</scope>
    <source>
        <strain evidence="3">cv. RG33-2</strain>
    </source>
</reference>
<protein>
    <recommendedName>
        <fullName evidence="1">Replication factor A C-terminal domain-containing protein</fullName>
    </recommendedName>
</protein>
<keyword evidence="3" id="KW-1185">Reference proteome</keyword>
<dbReference type="InterPro" id="IPR013955">
    <property type="entry name" value="Rep_factor-A_C"/>
</dbReference>
<dbReference type="SUPFAM" id="SSF50249">
    <property type="entry name" value="Nucleic acid-binding proteins"/>
    <property type="match status" value="1"/>
</dbReference>
<name>A0A2P5DB38_TREOI</name>
<comment type="caution">
    <text evidence="2">The sequence shown here is derived from an EMBL/GenBank/DDBJ whole genome shotgun (WGS) entry which is preliminary data.</text>
</comment>
<gene>
    <name evidence="2" type="ORF">TorRG33x02_256540</name>
</gene>
<organism evidence="2 3">
    <name type="scientific">Trema orientale</name>
    <name type="common">Charcoal tree</name>
    <name type="synonym">Celtis orientalis</name>
    <dbReference type="NCBI Taxonomy" id="63057"/>
    <lineage>
        <taxon>Eukaryota</taxon>
        <taxon>Viridiplantae</taxon>
        <taxon>Streptophyta</taxon>
        <taxon>Embryophyta</taxon>
        <taxon>Tracheophyta</taxon>
        <taxon>Spermatophyta</taxon>
        <taxon>Magnoliopsida</taxon>
        <taxon>eudicotyledons</taxon>
        <taxon>Gunneridae</taxon>
        <taxon>Pentapetalae</taxon>
        <taxon>rosids</taxon>
        <taxon>fabids</taxon>
        <taxon>Rosales</taxon>
        <taxon>Cannabaceae</taxon>
        <taxon>Trema</taxon>
    </lineage>
</organism>
<dbReference type="STRING" id="63057.A0A2P5DB38"/>
<sequence>PVILTFWDQFIQNECATIMELINTKPIILAKRLNVVPHNGLSLSTRSSSTFILNPNISQAESLNLWATNNKTTLDAILAQKPDIKLISTAMHPTIDDITNISDVLELAKKRTNFWLKTNISITDVSQYFWYMACNKCKRATGAQNNQIFECLICEEKEAIGIPRCRVQVQLTDNSGSLEATLFGDDAEKVLCCSAKQLMENTSQVYSSKHSLYLIFILTNY</sequence>
<evidence type="ECO:0000313" key="2">
    <source>
        <dbReference type="EMBL" id="PON70498.1"/>
    </source>
</evidence>
<feature type="non-terminal residue" evidence="2">
    <location>
        <position position="1"/>
    </location>
</feature>
<dbReference type="EMBL" id="JXTC01000282">
    <property type="protein sequence ID" value="PON70498.1"/>
    <property type="molecule type" value="Genomic_DNA"/>
</dbReference>
<proteinExistence type="predicted"/>
<evidence type="ECO:0000313" key="3">
    <source>
        <dbReference type="Proteomes" id="UP000237000"/>
    </source>
</evidence>
<dbReference type="Pfam" id="PF08646">
    <property type="entry name" value="Rep_fac-A_C"/>
    <property type="match status" value="1"/>
</dbReference>
<accession>A0A2P5DB38</accession>
<dbReference type="AlphaFoldDB" id="A0A2P5DB38"/>